<evidence type="ECO:0000313" key="4">
    <source>
        <dbReference type="EMBL" id="PTB70735.1"/>
    </source>
</evidence>
<evidence type="ECO:0000256" key="3">
    <source>
        <dbReference type="SAM" id="MobiDB-lite"/>
    </source>
</evidence>
<proteinExistence type="inferred from homology"/>
<accession>A0A2T4BN36</accession>
<dbReference type="OrthoDB" id="5949865at2759"/>
<dbReference type="EMBL" id="KZ680207">
    <property type="protein sequence ID" value="PTB70735.1"/>
    <property type="molecule type" value="Genomic_DNA"/>
</dbReference>
<comment type="function">
    <text evidence="2">Plays an essential role in initiation of the G0 program by preventing the degradation of specific nutrient-regulated mRNAs via the 5'-3' mRNA decay pathway.</text>
</comment>
<gene>
    <name evidence="4" type="ORF">BBK36DRAFT_1103375</name>
</gene>
<feature type="non-terminal residue" evidence="4">
    <location>
        <position position="1"/>
    </location>
</feature>
<dbReference type="InterPro" id="IPR006760">
    <property type="entry name" value="Endosulphine"/>
</dbReference>
<name>A0A2T4BN36_9HYPO</name>
<feature type="non-terminal residue" evidence="4">
    <location>
        <position position="94"/>
    </location>
</feature>
<feature type="region of interest" description="Disordered" evidence="3">
    <location>
        <begin position="33"/>
        <end position="94"/>
    </location>
</feature>
<keyword evidence="5" id="KW-1185">Reference proteome</keyword>
<dbReference type="AlphaFoldDB" id="A0A2T4BN36"/>
<dbReference type="RefSeq" id="XP_024754055.1">
    <property type="nucleotide sequence ID" value="XM_024889174.1"/>
</dbReference>
<reference evidence="5" key="1">
    <citation type="submission" date="2016-07" db="EMBL/GenBank/DDBJ databases">
        <title>Multiple horizontal gene transfer events from other fungi enriched the ability of initially mycotrophic Trichoderma (Ascomycota) to feed on dead plant biomass.</title>
        <authorList>
            <consortium name="DOE Joint Genome Institute"/>
            <person name="Atanasova L."/>
            <person name="Chenthamara K."/>
            <person name="Zhang J."/>
            <person name="Grujic M."/>
            <person name="Henrissat B."/>
            <person name="Kuo A."/>
            <person name="Aerts A."/>
            <person name="Salamov A."/>
            <person name="Lipzen A."/>
            <person name="Labutti K."/>
            <person name="Barry K."/>
            <person name="Miao Y."/>
            <person name="Rahimi M.J."/>
            <person name="Shen Q."/>
            <person name="Grigoriev I.V."/>
            <person name="Kubicek C.P."/>
            <person name="Druzhinina I.S."/>
        </authorList>
    </citation>
    <scope>NUCLEOTIDE SEQUENCE [LARGE SCALE GENOMIC DNA]</scope>
    <source>
        <strain evidence="5">TUCIM 6016</strain>
    </source>
</reference>
<feature type="compositionally biased region" description="Polar residues" evidence="3">
    <location>
        <begin position="34"/>
        <end position="48"/>
    </location>
</feature>
<comment type="similarity">
    <text evidence="1 2">Belongs to the endosulfine family.</text>
</comment>
<organism evidence="4 5">
    <name type="scientific">Trichoderma citrinoviride</name>
    <dbReference type="NCBI Taxonomy" id="58853"/>
    <lineage>
        <taxon>Eukaryota</taxon>
        <taxon>Fungi</taxon>
        <taxon>Dikarya</taxon>
        <taxon>Ascomycota</taxon>
        <taxon>Pezizomycotina</taxon>
        <taxon>Sordariomycetes</taxon>
        <taxon>Hypocreomycetidae</taxon>
        <taxon>Hypocreales</taxon>
        <taxon>Hypocreaceae</taxon>
        <taxon>Trichoderma</taxon>
    </lineage>
</organism>
<dbReference type="GeneID" id="36597293"/>
<evidence type="ECO:0000313" key="5">
    <source>
        <dbReference type="Proteomes" id="UP000241546"/>
    </source>
</evidence>
<dbReference type="Proteomes" id="UP000241546">
    <property type="component" value="Unassembled WGS sequence"/>
</dbReference>
<dbReference type="Pfam" id="PF04667">
    <property type="entry name" value="Endosulfine"/>
    <property type="match status" value="1"/>
</dbReference>
<evidence type="ECO:0000256" key="1">
    <source>
        <dbReference type="ARBA" id="ARBA00010520"/>
    </source>
</evidence>
<protein>
    <recommendedName>
        <fullName evidence="2">mRNA stability protein</fullName>
    </recommendedName>
</protein>
<sequence length="94" mass="10362">KMYGTVPKRRSQLLHHQLENRTFFDSGDLALSQAHKSSSMGSVTTGTQHPVRESISRPFNPVSTELTKTDSSESKEEGDDGKGSVTRCKSHLSE</sequence>
<evidence type="ECO:0000256" key="2">
    <source>
        <dbReference type="RuleBase" id="RU363120"/>
    </source>
</evidence>